<protein>
    <recommendedName>
        <fullName evidence="4">DUF4440 domain-containing protein</fullName>
    </recommendedName>
</protein>
<evidence type="ECO:0000313" key="2">
    <source>
        <dbReference type="EMBL" id="GMT12817.1"/>
    </source>
</evidence>
<evidence type="ECO:0000313" key="3">
    <source>
        <dbReference type="Proteomes" id="UP001432322"/>
    </source>
</evidence>
<dbReference type="Gene3D" id="3.10.450.50">
    <property type="match status" value="1"/>
</dbReference>
<evidence type="ECO:0000256" key="1">
    <source>
        <dbReference type="SAM" id="Phobius"/>
    </source>
</evidence>
<dbReference type="PANTHER" id="PTHR31664">
    <property type="entry name" value="PROTEIN CBG16427"/>
    <property type="match status" value="1"/>
</dbReference>
<dbReference type="InterPro" id="IPR032710">
    <property type="entry name" value="NTF2-like_dom_sf"/>
</dbReference>
<feature type="transmembrane region" description="Helical" evidence="1">
    <location>
        <begin position="31"/>
        <end position="53"/>
    </location>
</feature>
<evidence type="ECO:0008006" key="4">
    <source>
        <dbReference type="Google" id="ProtNLM"/>
    </source>
</evidence>
<dbReference type="EMBL" id="BTSY01000002">
    <property type="protein sequence ID" value="GMT12817.1"/>
    <property type="molecule type" value="Genomic_DNA"/>
</dbReference>
<name>A0AAV5UZU9_9BILA</name>
<proteinExistence type="predicted"/>
<comment type="caution">
    <text evidence="2">The sequence shown here is derived from an EMBL/GenBank/DDBJ whole genome shotgun (WGS) entry which is preliminary data.</text>
</comment>
<keyword evidence="1" id="KW-1133">Transmembrane helix</keyword>
<dbReference type="AlphaFoldDB" id="A0AAV5UZU9"/>
<dbReference type="PANTHER" id="PTHR31664:SF4">
    <property type="entry name" value="DUF4440 DOMAIN-CONTAINING PROTEIN"/>
    <property type="match status" value="1"/>
</dbReference>
<dbReference type="Proteomes" id="UP001432322">
    <property type="component" value="Unassembled WGS sequence"/>
</dbReference>
<accession>A0AAV5UZU9</accession>
<reference evidence="2" key="1">
    <citation type="submission" date="2023-10" db="EMBL/GenBank/DDBJ databases">
        <title>Genome assembly of Pristionchus species.</title>
        <authorList>
            <person name="Yoshida K."/>
            <person name="Sommer R.J."/>
        </authorList>
    </citation>
    <scope>NUCLEOTIDE SEQUENCE</scope>
    <source>
        <strain evidence="2">RS5133</strain>
    </source>
</reference>
<feature type="non-terminal residue" evidence="2">
    <location>
        <position position="1"/>
    </location>
</feature>
<sequence length="202" mass="22406">SSYCHGTLTFMVFSDDNINLFVQSSINTFNLWSMLLILSVVLLSTSVYATPVIGELQEFEQFRLGCGGYLCYQNTNSVSIRQAKRIVNAMEVKINQYFGEANQTAIAELYHDDCVIVDKQTQSANFGKQGVITTNSALAKGQAMVWTTTNKALDVGATHIVISGNGALFVHADNATYSGTFKQTLQRFGQQWLLIYELFDLV</sequence>
<keyword evidence="1" id="KW-0472">Membrane</keyword>
<keyword evidence="3" id="KW-1185">Reference proteome</keyword>
<gene>
    <name evidence="2" type="ORF">PFISCL1PPCAC_4114</name>
</gene>
<keyword evidence="1" id="KW-0812">Transmembrane</keyword>
<organism evidence="2 3">
    <name type="scientific">Pristionchus fissidentatus</name>
    <dbReference type="NCBI Taxonomy" id="1538716"/>
    <lineage>
        <taxon>Eukaryota</taxon>
        <taxon>Metazoa</taxon>
        <taxon>Ecdysozoa</taxon>
        <taxon>Nematoda</taxon>
        <taxon>Chromadorea</taxon>
        <taxon>Rhabditida</taxon>
        <taxon>Rhabditina</taxon>
        <taxon>Diplogasteromorpha</taxon>
        <taxon>Diplogasteroidea</taxon>
        <taxon>Neodiplogasteridae</taxon>
        <taxon>Pristionchus</taxon>
    </lineage>
</organism>
<dbReference type="SUPFAM" id="SSF54427">
    <property type="entry name" value="NTF2-like"/>
    <property type="match status" value="1"/>
</dbReference>